<dbReference type="Proteomes" id="UP001347796">
    <property type="component" value="Unassembled WGS sequence"/>
</dbReference>
<feature type="compositionally biased region" description="Basic and acidic residues" evidence="1">
    <location>
        <begin position="487"/>
        <end position="508"/>
    </location>
</feature>
<gene>
    <name evidence="2" type="ORF">SNE40_021508</name>
</gene>
<proteinExistence type="predicted"/>
<evidence type="ECO:0000313" key="2">
    <source>
        <dbReference type="EMBL" id="KAK6167493.1"/>
    </source>
</evidence>
<keyword evidence="3" id="KW-1185">Reference proteome</keyword>
<name>A0AAN8J0L3_PATCE</name>
<feature type="region of interest" description="Disordered" evidence="1">
    <location>
        <begin position="487"/>
        <end position="566"/>
    </location>
</feature>
<dbReference type="Pfam" id="PF15769">
    <property type="entry name" value="DUF4698"/>
    <property type="match status" value="1"/>
</dbReference>
<feature type="region of interest" description="Disordered" evidence="1">
    <location>
        <begin position="223"/>
        <end position="270"/>
    </location>
</feature>
<dbReference type="AlphaFoldDB" id="A0AAN8J0L3"/>
<dbReference type="InterPro" id="IPR031526">
    <property type="entry name" value="DUF4698"/>
</dbReference>
<protein>
    <recommendedName>
        <fullName evidence="4">Coiled-coil domain-containing protein 60</fullName>
    </recommendedName>
</protein>
<dbReference type="EMBL" id="JAZGQO010000018">
    <property type="protein sequence ID" value="KAK6167493.1"/>
    <property type="molecule type" value="Genomic_DNA"/>
</dbReference>
<feature type="compositionally biased region" description="Low complexity" evidence="1">
    <location>
        <begin position="235"/>
        <end position="247"/>
    </location>
</feature>
<feature type="region of interest" description="Disordered" evidence="1">
    <location>
        <begin position="180"/>
        <end position="201"/>
    </location>
</feature>
<dbReference type="PANTHER" id="PTHR34754:SF1">
    <property type="entry name" value="COILED-COIL DOMAIN-CONTAINING PROTEIN 60"/>
    <property type="match status" value="1"/>
</dbReference>
<evidence type="ECO:0000256" key="1">
    <source>
        <dbReference type="SAM" id="MobiDB-lite"/>
    </source>
</evidence>
<reference evidence="2 3" key="1">
    <citation type="submission" date="2024-01" db="EMBL/GenBank/DDBJ databases">
        <title>The genome of the rayed Mediterranean limpet Patella caerulea (Linnaeus, 1758).</title>
        <authorList>
            <person name="Anh-Thu Weber A."/>
            <person name="Halstead-Nussloch G."/>
        </authorList>
    </citation>
    <scope>NUCLEOTIDE SEQUENCE [LARGE SCALE GENOMIC DNA]</scope>
    <source>
        <strain evidence="2">AATW-2023a</strain>
        <tissue evidence="2">Whole specimen</tissue>
    </source>
</reference>
<feature type="compositionally biased region" description="Low complexity" evidence="1">
    <location>
        <begin position="773"/>
        <end position="798"/>
    </location>
</feature>
<feature type="region of interest" description="Disordered" evidence="1">
    <location>
        <begin position="434"/>
        <end position="467"/>
    </location>
</feature>
<evidence type="ECO:0000313" key="3">
    <source>
        <dbReference type="Proteomes" id="UP001347796"/>
    </source>
</evidence>
<organism evidence="2 3">
    <name type="scientific">Patella caerulea</name>
    <name type="common">Rayed Mediterranean limpet</name>
    <dbReference type="NCBI Taxonomy" id="87958"/>
    <lineage>
        <taxon>Eukaryota</taxon>
        <taxon>Metazoa</taxon>
        <taxon>Spiralia</taxon>
        <taxon>Lophotrochozoa</taxon>
        <taxon>Mollusca</taxon>
        <taxon>Gastropoda</taxon>
        <taxon>Patellogastropoda</taxon>
        <taxon>Patelloidea</taxon>
        <taxon>Patellidae</taxon>
        <taxon>Patella</taxon>
    </lineage>
</organism>
<comment type="caution">
    <text evidence="2">The sequence shown here is derived from an EMBL/GenBank/DDBJ whole genome shotgun (WGS) entry which is preliminary data.</text>
</comment>
<accession>A0AAN8J0L3</accession>
<feature type="region of interest" description="Disordered" evidence="1">
    <location>
        <begin position="95"/>
        <end position="120"/>
    </location>
</feature>
<feature type="compositionally biased region" description="Basic and acidic residues" evidence="1">
    <location>
        <begin position="524"/>
        <end position="536"/>
    </location>
</feature>
<sequence>MPTKDPRSYIQRVALPISPQKGLKIQARCSTVYNPVTPTREVVRKVNYRRRQEQLHTQGFNALNHKPYKGIGDPFYLDEKRLVLSALGQLDDSDDFYSTSSSDDDETHQRSTISTPYNRNTAAKFMLRRKRKDLNNLNKEVSHGRSLIRNVKLGHGLFDLIKQERSAKKAAIAKAYRQKVEEAKNAWQPPKSDSSDESDDAIPHEVELDSSYYSGDERDSVFLTQPKDHKGVAFSSDGGSRPSSSRSTPRKKKKNIPPRPFTPKYTSLSEVTDHTQDFETNLNSSRSPTRDASPESLPVVSVNTSIVSTDSKNPSFDVSRDSLFRQLCVLNWILEAMNLDQGYSMCPITTCWKLTKSDIGGSKISTKKLQKEKTTETNWNHFVTNTGVHSRMSKRSSGQRLSRQYTSRRVFLRTSVQSSVSPSNSVTQLNVSSLSNQLHPGGTIPEDSTVSPVQEPPEEEETAYSRMGSTGIFKFLDEYYATLKPETDSLDKADDTTSERQKRDKRASISDGRSSRKSHRKKSGDHSSKQERRESRVQSARTNSTDDRLPSRGSSTNSRIIRPKSSPGLIEYQATLPSNKYSTLSTDFRLKFEEIQEDKALTLHELLQQLDRERLGKCQNKFSAMRPKSSIVHRALDEMREEGSKLMTQSAQQLRKKSSFKGNWFTDLQDCIPKELRDLWYYSLVLGKLAKHGLIESSSKLSVYQFIKVLGELRDWEICSPDITAAIEFCREKIVDMTVEDFEEWFHQQFPTVWRPPTVIPTKNKDKKDPMFRSTPQSQTSRPTTTAATPITINYSTH</sequence>
<feature type="region of interest" description="Disordered" evidence="1">
    <location>
        <begin position="762"/>
        <end position="798"/>
    </location>
</feature>
<evidence type="ECO:0008006" key="4">
    <source>
        <dbReference type="Google" id="ProtNLM"/>
    </source>
</evidence>
<feature type="compositionally biased region" description="Polar residues" evidence="1">
    <location>
        <begin position="110"/>
        <end position="120"/>
    </location>
</feature>
<dbReference type="PANTHER" id="PTHR34754">
    <property type="entry name" value="COILED-COIL DOMAIN-CONTAINING PROTEIN 60"/>
    <property type="match status" value="1"/>
</dbReference>